<gene>
    <name evidence="1" type="ORF">H8L32_03375</name>
</gene>
<evidence type="ECO:0000313" key="1">
    <source>
        <dbReference type="EMBL" id="MBC3916517.1"/>
    </source>
</evidence>
<comment type="caution">
    <text evidence="1">The sequence shown here is derived from an EMBL/GenBank/DDBJ whole genome shotgun (WGS) entry which is preliminary data.</text>
</comment>
<sequence>MIDPDFIDELSVDYWYDEGFQFSIHTLQNFDECEWQELSVLWNSQSIEWQERLAYILGDGAVEREANLLINMFCRADKQVSLGAAESLRGMDFILIKQAAQYLTYGDSLSIELAKCESTNELLKMLAQAAGFHKKR</sequence>
<protein>
    <submittedName>
        <fullName evidence="1">Uncharacterized protein</fullName>
    </submittedName>
</protein>
<keyword evidence="2" id="KW-1185">Reference proteome</keyword>
<proteinExistence type="predicted"/>
<dbReference type="RefSeq" id="WP_186945778.1">
    <property type="nucleotide sequence ID" value="NZ_JACOGF010000002.1"/>
</dbReference>
<evidence type="ECO:0000313" key="2">
    <source>
        <dbReference type="Proteomes" id="UP000650424"/>
    </source>
</evidence>
<accession>A0ABR6ZKU7</accession>
<organism evidence="1 2">
    <name type="scientific">Undibacterium hunanense</name>
    <dbReference type="NCBI Taxonomy" id="2762292"/>
    <lineage>
        <taxon>Bacteria</taxon>
        <taxon>Pseudomonadati</taxon>
        <taxon>Pseudomonadota</taxon>
        <taxon>Betaproteobacteria</taxon>
        <taxon>Burkholderiales</taxon>
        <taxon>Oxalobacteraceae</taxon>
        <taxon>Undibacterium</taxon>
    </lineage>
</organism>
<dbReference type="Proteomes" id="UP000650424">
    <property type="component" value="Unassembled WGS sequence"/>
</dbReference>
<name>A0ABR6ZKU7_9BURK</name>
<dbReference type="EMBL" id="JACOGF010000002">
    <property type="protein sequence ID" value="MBC3916517.1"/>
    <property type="molecule type" value="Genomic_DNA"/>
</dbReference>
<reference evidence="1 2" key="1">
    <citation type="submission" date="2020-08" db="EMBL/GenBank/DDBJ databases">
        <title>Novel species isolated from subtropical streams in China.</title>
        <authorList>
            <person name="Lu H."/>
        </authorList>
    </citation>
    <scope>NUCLEOTIDE SEQUENCE [LARGE SCALE GENOMIC DNA]</scope>
    <source>
        <strain evidence="1 2">CY18W</strain>
    </source>
</reference>